<dbReference type="Proteomes" id="UP001358193">
    <property type="component" value="Segment"/>
</dbReference>
<sequence>MDDEKNITQMTEEEYIETAEMTGNQVVDSFTKERKKWTYVLSKMNEEMKDLPHLDELQNKIYMKRQEAVDYFYGLNAVILSQTKLYKHEFNNQFNNIKVNGYNGIRFSTDQMISRHIEVMLQERKETIDMLTNQQNFIKDTISTIDNIIYGINTKVKIKEMLNGLKF</sequence>
<evidence type="ECO:0000313" key="2">
    <source>
        <dbReference type="Proteomes" id="UP001358193"/>
    </source>
</evidence>
<protein>
    <submittedName>
        <fullName evidence="1">Uncharacterized protein</fullName>
    </submittedName>
</protein>
<reference evidence="1 2" key="1">
    <citation type="submission" date="2023-11" db="EMBL/GenBank/DDBJ databases">
        <authorList>
            <person name="Cook R."/>
            <person name="Crisci M."/>
            <person name="Pye H."/>
            <person name="Adriaenssens E."/>
            <person name="Santini J."/>
        </authorList>
    </citation>
    <scope>NUCLEOTIDE SEQUENCE [LARGE SCALE GENOMIC DNA]</scope>
    <source>
        <strain evidence="1">Lak_Megaphage_Sonny</strain>
    </source>
</reference>
<keyword evidence="2" id="KW-1185">Reference proteome</keyword>
<proteinExistence type="predicted"/>
<evidence type="ECO:0000313" key="1">
    <source>
        <dbReference type="EMBL" id="WQJ53741.1"/>
    </source>
</evidence>
<dbReference type="EMBL" id="OR769223">
    <property type="protein sequence ID" value="WQJ53741.1"/>
    <property type="molecule type" value="Genomic_DNA"/>
</dbReference>
<name>A0ABZ0Z4Y1_9CAUD</name>
<organism evidence="1 2">
    <name type="scientific">phage Lak_Megaphage_Sonny</name>
    <dbReference type="NCBI Taxonomy" id="3109229"/>
    <lineage>
        <taxon>Viruses</taxon>
        <taxon>Duplodnaviria</taxon>
        <taxon>Heunggongvirae</taxon>
        <taxon>Uroviricota</taxon>
        <taxon>Caudoviricetes</taxon>
        <taxon>Caudoviricetes code 15 clade</taxon>
    </lineage>
</organism>
<accession>A0ABZ0Z4Y1</accession>